<evidence type="ECO:0000256" key="2">
    <source>
        <dbReference type="ARBA" id="ARBA00022679"/>
    </source>
</evidence>
<comment type="cofactor">
    <cofactor evidence="1">
        <name>thiamine diphosphate</name>
        <dbReference type="ChEBI" id="CHEBI:58937"/>
    </cofactor>
</comment>
<gene>
    <name evidence="5" type="ORF">METZ01_LOCUS328155</name>
</gene>
<name>A0A382PTI0_9ZZZZ</name>
<dbReference type="PROSITE" id="PS00801">
    <property type="entry name" value="TRANSKETOLASE_1"/>
    <property type="match status" value="1"/>
</dbReference>
<dbReference type="GO" id="GO:0016740">
    <property type="term" value="F:transferase activity"/>
    <property type="evidence" value="ECO:0007669"/>
    <property type="project" value="UniProtKB-KW"/>
</dbReference>
<keyword evidence="3" id="KW-0479">Metal-binding</keyword>
<reference evidence="5" key="1">
    <citation type="submission" date="2018-05" db="EMBL/GenBank/DDBJ databases">
        <authorList>
            <person name="Lanie J.A."/>
            <person name="Ng W.-L."/>
            <person name="Kazmierczak K.M."/>
            <person name="Andrzejewski T.M."/>
            <person name="Davidsen T.M."/>
            <person name="Wayne K.J."/>
            <person name="Tettelin H."/>
            <person name="Glass J.I."/>
            <person name="Rusch D."/>
            <person name="Podicherti R."/>
            <person name="Tsui H.-C.T."/>
            <person name="Winkler M.E."/>
        </authorList>
    </citation>
    <scope>NUCLEOTIDE SEQUENCE</scope>
</reference>
<dbReference type="EMBL" id="UINC01108876">
    <property type="protein sequence ID" value="SVC75301.1"/>
    <property type="molecule type" value="Genomic_DNA"/>
</dbReference>
<dbReference type="InterPro" id="IPR049557">
    <property type="entry name" value="Transketolase_CS"/>
</dbReference>
<evidence type="ECO:0000256" key="3">
    <source>
        <dbReference type="ARBA" id="ARBA00022723"/>
    </source>
</evidence>
<sequence>MSVDDSSLLEIKDLARRVRVDVLNMVAKANSGHPGGSLS</sequence>
<accession>A0A382PTI0</accession>
<feature type="non-terminal residue" evidence="5">
    <location>
        <position position="39"/>
    </location>
</feature>
<keyword evidence="2" id="KW-0808">Transferase</keyword>
<organism evidence="5">
    <name type="scientific">marine metagenome</name>
    <dbReference type="NCBI Taxonomy" id="408172"/>
    <lineage>
        <taxon>unclassified sequences</taxon>
        <taxon>metagenomes</taxon>
        <taxon>ecological metagenomes</taxon>
    </lineage>
</organism>
<dbReference type="GO" id="GO:0046872">
    <property type="term" value="F:metal ion binding"/>
    <property type="evidence" value="ECO:0007669"/>
    <property type="project" value="UniProtKB-KW"/>
</dbReference>
<evidence type="ECO:0000256" key="1">
    <source>
        <dbReference type="ARBA" id="ARBA00001964"/>
    </source>
</evidence>
<evidence type="ECO:0000256" key="4">
    <source>
        <dbReference type="ARBA" id="ARBA00023052"/>
    </source>
</evidence>
<dbReference type="Gene3D" id="3.40.50.970">
    <property type="match status" value="1"/>
</dbReference>
<protein>
    <submittedName>
        <fullName evidence="5">Uncharacterized protein</fullName>
    </submittedName>
</protein>
<evidence type="ECO:0000313" key="5">
    <source>
        <dbReference type="EMBL" id="SVC75301.1"/>
    </source>
</evidence>
<keyword evidence="4" id="KW-0786">Thiamine pyrophosphate</keyword>
<proteinExistence type="predicted"/>
<dbReference type="SUPFAM" id="SSF52518">
    <property type="entry name" value="Thiamin diphosphate-binding fold (THDP-binding)"/>
    <property type="match status" value="1"/>
</dbReference>
<dbReference type="AlphaFoldDB" id="A0A382PTI0"/>
<dbReference type="InterPro" id="IPR029061">
    <property type="entry name" value="THDP-binding"/>
</dbReference>